<evidence type="ECO:0000256" key="1">
    <source>
        <dbReference type="SAM" id="MobiDB-lite"/>
    </source>
</evidence>
<keyword evidence="4" id="KW-1185">Reference proteome</keyword>
<evidence type="ECO:0000313" key="3">
    <source>
        <dbReference type="EMBL" id="KAG0009371.1"/>
    </source>
</evidence>
<dbReference type="Pfam" id="PF20064">
    <property type="entry name" value="DUF6463"/>
    <property type="match status" value="2"/>
</dbReference>
<feature type="region of interest" description="Disordered" evidence="1">
    <location>
        <begin position="60"/>
        <end position="83"/>
    </location>
</feature>
<evidence type="ECO:0000313" key="4">
    <source>
        <dbReference type="Proteomes" id="UP000703661"/>
    </source>
</evidence>
<dbReference type="OrthoDB" id="2368448at2759"/>
<dbReference type="AlphaFoldDB" id="A0A9P6MPU4"/>
<keyword evidence="2" id="KW-0472">Membrane</keyword>
<dbReference type="InterPro" id="IPR045590">
    <property type="entry name" value="DUF6463"/>
</dbReference>
<keyword evidence="2" id="KW-1133">Transmembrane helix</keyword>
<comment type="caution">
    <text evidence="3">The sequence shown here is derived from an EMBL/GenBank/DDBJ whole genome shotgun (WGS) entry which is preliminary data.</text>
</comment>
<name>A0A9P6MPU4_9FUNG</name>
<feature type="transmembrane region" description="Helical" evidence="2">
    <location>
        <begin position="28"/>
        <end position="46"/>
    </location>
</feature>
<evidence type="ECO:0000256" key="2">
    <source>
        <dbReference type="SAM" id="Phobius"/>
    </source>
</evidence>
<organism evidence="3 4">
    <name type="scientific">Entomortierella chlamydospora</name>
    <dbReference type="NCBI Taxonomy" id="101097"/>
    <lineage>
        <taxon>Eukaryota</taxon>
        <taxon>Fungi</taxon>
        <taxon>Fungi incertae sedis</taxon>
        <taxon>Mucoromycota</taxon>
        <taxon>Mortierellomycotina</taxon>
        <taxon>Mortierellomycetes</taxon>
        <taxon>Mortierellales</taxon>
        <taxon>Mortierellaceae</taxon>
        <taxon>Entomortierella</taxon>
    </lineage>
</organism>
<dbReference type="EMBL" id="JAAAID010001608">
    <property type="protein sequence ID" value="KAG0009371.1"/>
    <property type="molecule type" value="Genomic_DNA"/>
</dbReference>
<proteinExistence type="predicted"/>
<sequence>MDSIRTPFVQAIQDGYINQISLSVQRRYSLWFFMAGLNLVMMGKLMDWYLFPTPSSAIDDATHTNKGESQSLRERRHQRNNVHSERELPRELGYWFLGIGVTGALAIPKSGFYLLGLQGLAIIFSK</sequence>
<reference evidence="3" key="1">
    <citation type="journal article" date="2020" name="Fungal Divers.">
        <title>Resolving the Mortierellaceae phylogeny through synthesis of multi-gene phylogenetics and phylogenomics.</title>
        <authorList>
            <person name="Vandepol N."/>
            <person name="Liber J."/>
            <person name="Desiro A."/>
            <person name="Na H."/>
            <person name="Kennedy M."/>
            <person name="Barry K."/>
            <person name="Grigoriev I.V."/>
            <person name="Miller A.N."/>
            <person name="O'Donnell K."/>
            <person name="Stajich J.E."/>
            <person name="Bonito G."/>
        </authorList>
    </citation>
    <scope>NUCLEOTIDE SEQUENCE</scope>
    <source>
        <strain evidence="3">NRRL 2769</strain>
    </source>
</reference>
<accession>A0A9P6MPU4</accession>
<dbReference type="Proteomes" id="UP000703661">
    <property type="component" value="Unassembled WGS sequence"/>
</dbReference>
<protein>
    <submittedName>
        <fullName evidence="3">Uncharacterized protein</fullName>
    </submittedName>
</protein>
<gene>
    <name evidence="3" type="ORF">BGZ80_002460</name>
</gene>
<feature type="transmembrane region" description="Helical" evidence="2">
    <location>
        <begin position="94"/>
        <end position="124"/>
    </location>
</feature>
<keyword evidence="2" id="KW-0812">Transmembrane</keyword>